<proteinExistence type="predicted"/>
<protein>
    <submittedName>
        <fullName evidence="2">Uncharacterized protein</fullName>
    </submittedName>
</protein>
<dbReference type="Proteomes" id="UP000703661">
    <property type="component" value="Unassembled WGS sequence"/>
</dbReference>
<feature type="region of interest" description="Disordered" evidence="1">
    <location>
        <begin position="50"/>
        <end position="132"/>
    </location>
</feature>
<name>A0A9P6MV39_9FUNG</name>
<feature type="non-terminal residue" evidence="2">
    <location>
        <position position="132"/>
    </location>
</feature>
<accession>A0A9P6MV39</accession>
<dbReference type="AlphaFoldDB" id="A0A9P6MV39"/>
<evidence type="ECO:0000313" key="3">
    <source>
        <dbReference type="Proteomes" id="UP000703661"/>
    </source>
</evidence>
<organism evidence="2 3">
    <name type="scientific">Entomortierella chlamydospora</name>
    <dbReference type="NCBI Taxonomy" id="101097"/>
    <lineage>
        <taxon>Eukaryota</taxon>
        <taxon>Fungi</taxon>
        <taxon>Fungi incertae sedis</taxon>
        <taxon>Mucoromycota</taxon>
        <taxon>Mortierellomycotina</taxon>
        <taxon>Mortierellomycetes</taxon>
        <taxon>Mortierellales</taxon>
        <taxon>Mortierellaceae</taxon>
        <taxon>Entomortierella</taxon>
    </lineage>
</organism>
<feature type="compositionally biased region" description="Basic and acidic residues" evidence="1">
    <location>
        <begin position="116"/>
        <end position="132"/>
    </location>
</feature>
<gene>
    <name evidence="2" type="ORF">BGZ80_010249</name>
</gene>
<reference evidence="2" key="1">
    <citation type="journal article" date="2020" name="Fungal Divers.">
        <title>Resolving the Mortierellaceae phylogeny through synthesis of multi-gene phylogenetics and phylogenomics.</title>
        <authorList>
            <person name="Vandepol N."/>
            <person name="Liber J."/>
            <person name="Desiro A."/>
            <person name="Na H."/>
            <person name="Kennedy M."/>
            <person name="Barry K."/>
            <person name="Grigoriev I.V."/>
            <person name="Miller A.N."/>
            <person name="O'Donnell K."/>
            <person name="Stajich J.E."/>
            <person name="Bonito G."/>
        </authorList>
    </citation>
    <scope>NUCLEOTIDE SEQUENCE</scope>
    <source>
        <strain evidence="2">NRRL 2769</strain>
    </source>
</reference>
<feature type="compositionally biased region" description="Basic and acidic residues" evidence="1">
    <location>
        <begin position="95"/>
        <end position="106"/>
    </location>
</feature>
<evidence type="ECO:0000256" key="1">
    <source>
        <dbReference type="SAM" id="MobiDB-lite"/>
    </source>
</evidence>
<sequence length="132" mass="15002">MGRMTNLMRALKISKTEAYKARVAKRFEVAAVNAGLDANILPKSINPFIPVDKPNPDNNHQYRPRYSPKVRYEPSKTQPPPAVSMQYELKPWKQPPEKPDLPEPTKKKPPAIKAEIGNDQRFGRKEILDALS</sequence>
<comment type="caution">
    <text evidence="2">The sequence shown here is derived from an EMBL/GenBank/DDBJ whole genome shotgun (WGS) entry which is preliminary data.</text>
</comment>
<keyword evidence="3" id="KW-1185">Reference proteome</keyword>
<evidence type="ECO:0000313" key="2">
    <source>
        <dbReference type="EMBL" id="KAG0014751.1"/>
    </source>
</evidence>
<dbReference type="EMBL" id="JAAAID010000695">
    <property type="protein sequence ID" value="KAG0014751.1"/>
    <property type="molecule type" value="Genomic_DNA"/>
</dbReference>